<dbReference type="Pfam" id="PF00787">
    <property type="entry name" value="PX"/>
    <property type="match status" value="1"/>
</dbReference>
<evidence type="ECO:0000313" key="4">
    <source>
        <dbReference type="RefSeq" id="XP_008586942.1"/>
    </source>
</evidence>
<gene>
    <name evidence="4" type="primary">LOC103604132</name>
</gene>
<dbReference type="Proteomes" id="UP000694923">
    <property type="component" value="Unplaced"/>
</dbReference>
<feature type="domain" description="PX" evidence="2">
    <location>
        <begin position="611"/>
        <end position="725"/>
    </location>
</feature>
<feature type="coiled-coil region" evidence="1">
    <location>
        <begin position="422"/>
        <end position="494"/>
    </location>
</feature>
<proteinExistence type="predicted"/>
<dbReference type="PANTHER" id="PTHR47194:SF3">
    <property type="entry name" value="SORTING NEXIN 29"/>
    <property type="match status" value="1"/>
</dbReference>
<sequence length="746" mass="87973">MDEELAEVGFAPDSSEEEITLDLSLALCWPQSPGLERRRERQDAGVCRGKMIYGEFFYSSAFQLYIPTIYQNRKILEFERQQREELEKLESKRKLIEEMEEKQKSDKAELERMQQEVETQRKETEIVQLQIRKQEESLKRRSFHIENKLKDLLAEKEKFEEERLREQQEIELQKKKQEEESFVRVKEELQRLQALNNTEQAEKMQIFQELGRLQREKDEQCAKLELEKKRLEEQEKEQVLLVAHLEEQLREKQEMIQLLRCGEVQRAEEEKRDLEGIRAALLRVKEARAGGDEDGEELEKAQLKFLEFKRRQLVKLGDLEKDLVLQKDLLGKEAEEDQEILERLKRENDEESRLLGRNDGNVADVTPLAQDLEKIKSVEYRLQYKERQIQYLLQNHLPALVEEKQRASEILDRGPLGLDNTLYQVEKEMEEKEEQLAQYRASASQLQKLQATFEFTANVARQEEKVRRKEKEILESQEKQQREALQRAVALLDRRHSALQRSSTLGLEIEEQRQKLATLHGSSSEQLGLRASLEAEQEALEKDRERINAYIEEEVQRRLQDLHRVISDNSSTSAAVLKDNEKLHNGTIQRKLKYERMVSRSLGANPDDLKDPIKISIPRYVLCGQGKDEHFEFEVKITVLDETWTVFRRYSRFREMHKTLKLKYAELAALEFPPKKLFGNKDERVIAERRNHLEKYLRDFFSVMLQSATSPLHISKVGQTLSKHTICEFSPFFKKGVFDYSSHGTG</sequence>
<evidence type="ECO:0000256" key="1">
    <source>
        <dbReference type="SAM" id="Coils"/>
    </source>
</evidence>
<dbReference type="PROSITE" id="PS50195">
    <property type="entry name" value="PX"/>
    <property type="match status" value="1"/>
</dbReference>
<keyword evidence="1" id="KW-0175">Coiled coil</keyword>
<dbReference type="GeneID" id="103604132"/>
<reference evidence="4" key="1">
    <citation type="submission" date="2025-08" db="UniProtKB">
        <authorList>
            <consortium name="RefSeq"/>
        </authorList>
    </citation>
    <scope>IDENTIFICATION</scope>
</reference>
<feature type="coiled-coil region" evidence="1">
    <location>
        <begin position="79"/>
        <end position="287"/>
    </location>
</feature>
<dbReference type="SUPFAM" id="SSF64268">
    <property type="entry name" value="PX domain"/>
    <property type="match status" value="1"/>
</dbReference>
<keyword evidence="3" id="KW-1185">Reference proteome</keyword>
<dbReference type="CDD" id="cd06874">
    <property type="entry name" value="PX_KIF16B_SNX23"/>
    <property type="match status" value="1"/>
</dbReference>
<name>A0ABM0S251_GALVR</name>
<evidence type="ECO:0000259" key="2">
    <source>
        <dbReference type="PROSITE" id="PS50195"/>
    </source>
</evidence>
<evidence type="ECO:0000313" key="3">
    <source>
        <dbReference type="Proteomes" id="UP000694923"/>
    </source>
</evidence>
<dbReference type="SMART" id="SM00312">
    <property type="entry name" value="PX"/>
    <property type="match status" value="1"/>
</dbReference>
<organism evidence="3 4">
    <name type="scientific">Galeopterus variegatus</name>
    <name type="common">Malayan flying lemur</name>
    <name type="synonym">Cynocephalus variegatus</name>
    <dbReference type="NCBI Taxonomy" id="482537"/>
    <lineage>
        <taxon>Eukaryota</taxon>
        <taxon>Metazoa</taxon>
        <taxon>Chordata</taxon>
        <taxon>Craniata</taxon>
        <taxon>Vertebrata</taxon>
        <taxon>Euteleostomi</taxon>
        <taxon>Mammalia</taxon>
        <taxon>Eutheria</taxon>
        <taxon>Euarchontoglires</taxon>
        <taxon>Dermoptera</taxon>
        <taxon>Cynocephalidae</taxon>
        <taxon>Galeopterus</taxon>
    </lineage>
</organism>
<dbReference type="InterPro" id="IPR001683">
    <property type="entry name" value="PX_dom"/>
</dbReference>
<protein>
    <submittedName>
        <fullName evidence="4">Kinesin-like protein KIF16B</fullName>
    </submittedName>
</protein>
<dbReference type="Gene3D" id="3.30.1520.10">
    <property type="entry name" value="Phox-like domain"/>
    <property type="match status" value="1"/>
</dbReference>
<feature type="coiled-coil region" evidence="1">
    <location>
        <begin position="327"/>
        <end position="354"/>
    </location>
</feature>
<dbReference type="InterPro" id="IPR036871">
    <property type="entry name" value="PX_dom_sf"/>
</dbReference>
<dbReference type="RefSeq" id="XP_008586942.1">
    <property type="nucleotide sequence ID" value="XM_008588720.1"/>
</dbReference>
<accession>A0ABM0S251</accession>
<dbReference type="PANTHER" id="PTHR47194">
    <property type="entry name" value="SORTING NEXIN-29-RELATED"/>
    <property type="match status" value="1"/>
</dbReference>